<dbReference type="PANTHER" id="PTHR40099:SF1">
    <property type="entry name" value="ACETOLACTATE SYNTHASE, SMALL SUBUNIT"/>
    <property type="match status" value="1"/>
</dbReference>
<dbReference type="RefSeq" id="WP_166031196.1">
    <property type="nucleotide sequence ID" value="NZ_CP048877.1"/>
</dbReference>
<gene>
    <name evidence="2" type="ORF">G4V39_01205</name>
</gene>
<feature type="domain" description="ACT" evidence="1">
    <location>
        <begin position="9"/>
        <end position="126"/>
    </location>
</feature>
<dbReference type="InterPro" id="IPR045739">
    <property type="entry name" value="ACT_dom_pair"/>
</dbReference>
<accession>A0A6G7PU64</accession>
<dbReference type="Pfam" id="PF19571">
    <property type="entry name" value="ACT_8"/>
    <property type="match status" value="1"/>
</dbReference>
<dbReference type="PANTHER" id="PTHR40099">
    <property type="entry name" value="ACETOLACTATE SYNTHASE, SMALL SUBUNIT"/>
    <property type="match status" value="1"/>
</dbReference>
<evidence type="ECO:0000259" key="1">
    <source>
        <dbReference type="Pfam" id="PF19571"/>
    </source>
</evidence>
<dbReference type="Proteomes" id="UP000502179">
    <property type="component" value="Chromosome"/>
</dbReference>
<keyword evidence="3" id="KW-1185">Reference proteome</keyword>
<reference evidence="2 3" key="1">
    <citation type="submission" date="2020-02" db="EMBL/GenBank/DDBJ databases">
        <title>Genome analysis of Thermosulfuriphilus ammonigenes ST65T, an anaerobic thermophilic chemolithoautotrophic bacterium isolated from a deep-sea hydrothermal vent.</title>
        <authorList>
            <person name="Slobodkina G."/>
            <person name="Allioux M."/>
            <person name="Merkel A."/>
            <person name="Alain K."/>
            <person name="Jebbar M."/>
            <person name="Slobodkin A."/>
        </authorList>
    </citation>
    <scope>NUCLEOTIDE SEQUENCE [LARGE SCALE GENOMIC DNA]</scope>
    <source>
        <strain evidence="2 3">ST65</strain>
    </source>
</reference>
<protein>
    <submittedName>
        <fullName evidence="2">Acetolactate synthase</fullName>
    </submittedName>
</protein>
<dbReference type="InterPro" id="IPR045865">
    <property type="entry name" value="ACT-like_dom_sf"/>
</dbReference>
<evidence type="ECO:0000313" key="3">
    <source>
        <dbReference type="Proteomes" id="UP000502179"/>
    </source>
</evidence>
<proteinExistence type="predicted"/>
<organism evidence="2 3">
    <name type="scientific">Thermosulfuriphilus ammonigenes</name>
    <dbReference type="NCBI Taxonomy" id="1936021"/>
    <lineage>
        <taxon>Bacteria</taxon>
        <taxon>Pseudomonadati</taxon>
        <taxon>Thermodesulfobacteriota</taxon>
        <taxon>Thermodesulfobacteria</taxon>
        <taxon>Thermodesulfobacteriales</taxon>
        <taxon>Thermodesulfobacteriaceae</taxon>
        <taxon>Thermosulfuriphilus</taxon>
    </lineage>
</organism>
<dbReference type="SUPFAM" id="SSF55021">
    <property type="entry name" value="ACT-like"/>
    <property type="match status" value="2"/>
</dbReference>
<sequence length="150" mass="16692">MSELRKRYAIKQLSIFLENRKGRLLEVTEVLFKAAVNIRALSLAESAEFGILRLVVNNPEKAKNLLASSGFTVKQQDVFAVEVDDKPGSFYQVVKLLAGADINIDYTYAFVGNSDRAILIFKVPEAKFDAALEAISQGGIKLVEPIFFYD</sequence>
<dbReference type="EMBL" id="CP048877">
    <property type="protein sequence ID" value="QIJ70973.1"/>
    <property type="molecule type" value="Genomic_DNA"/>
</dbReference>
<dbReference type="CDD" id="cd04908">
    <property type="entry name" value="ACT_Bt0572_1"/>
    <property type="match status" value="1"/>
</dbReference>
<evidence type="ECO:0000313" key="2">
    <source>
        <dbReference type="EMBL" id="QIJ70973.1"/>
    </source>
</evidence>
<dbReference type="KEGG" id="tav:G4V39_01205"/>
<dbReference type="AlphaFoldDB" id="A0A6G7PU64"/>
<name>A0A6G7PU64_9BACT</name>
<dbReference type="CDD" id="cd04882">
    <property type="entry name" value="ACT_Bt0572_2"/>
    <property type="match status" value="1"/>
</dbReference>
<dbReference type="Gene3D" id="3.30.2130.10">
    <property type="entry name" value="VC0802-like"/>
    <property type="match status" value="1"/>
</dbReference>